<dbReference type="GO" id="GO:0016829">
    <property type="term" value="F:lyase activity"/>
    <property type="evidence" value="ECO:0007669"/>
    <property type="project" value="UniProtKB-KW"/>
</dbReference>
<dbReference type="InterPro" id="IPR029068">
    <property type="entry name" value="Glyas_Bleomycin-R_OHBP_Dase"/>
</dbReference>
<dbReference type="AlphaFoldDB" id="A0A317KXZ9"/>
<dbReference type="OrthoDB" id="9796521at2"/>
<dbReference type="PROSITE" id="PS51819">
    <property type="entry name" value="VOC"/>
    <property type="match status" value="1"/>
</dbReference>
<dbReference type="InterPro" id="IPR004360">
    <property type="entry name" value="Glyas_Fos-R_dOase_dom"/>
</dbReference>
<comment type="caution">
    <text evidence="2">The sequence shown here is derived from an EMBL/GenBank/DDBJ whole genome shotgun (WGS) entry which is preliminary data.</text>
</comment>
<organism evidence="2 3">
    <name type="scientific">Gracilibacillus dipsosauri</name>
    <dbReference type="NCBI Taxonomy" id="178340"/>
    <lineage>
        <taxon>Bacteria</taxon>
        <taxon>Bacillati</taxon>
        <taxon>Bacillota</taxon>
        <taxon>Bacilli</taxon>
        <taxon>Bacillales</taxon>
        <taxon>Bacillaceae</taxon>
        <taxon>Gracilibacillus</taxon>
    </lineage>
</organism>
<dbReference type="RefSeq" id="WP_109984965.1">
    <property type="nucleotide sequence ID" value="NZ_QGTD01000013.1"/>
</dbReference>
<gene>
    <name evidence="2" type="ORF">DLJ74_14205</name>
</gene>
<evidence type="ECO:0000313" key="2">
    <source>
        <dbReference type="EMBL" id="PWU67610.1"/>
    </source>
</evidence>
<dbReference type="Pfam" id="PF00903">
    <property type="entry name" value="Glyoxalase"/>
    <property type="match status" value="1"/>
</dbReference>
<sequence length="119" mass="13233">MYKPGLTIWYNVKSFERSVKYFTEGLGFSLDFKDEDQGIAIVTTNTKDCCIGFAESETVVPVTSSAVFEVEDIDLAFSELKKKGIQFTGDIEVIPGFVKLATFQDPDGHSFELSQTIVD</sequence>
<evidence type="ECO:0000313" key="3">
    <source>
        <dbReference type="Proteomes" id="UP000245624"/>
    </source>
</evidence>
<dbReference type="InterPro" id="IPR037523">
    <property type="entry name" value="VOC_core"/>
</dbReference>
<dbReference type="EMBL" id="QGTD01000013">
    <property type="protein sequence ID" value="PWU67610.1"/>
    <property type="molecule type" value="Genomic_DNA"/>
</dbReference>
<keyword evidence="2" id="KW-0456">Lyase</keyword>
<protein>
    <submittedName>
        <fullName evidence="2">Lactoylglutathione lyase</fullName>
    </submittedName>
</protein>
<dbReference type="Gene3D" id="3.10.180.10">
    <property type="entry name" value="2,3-Dihydroxybiphenyl 1,2-Dioxygenase, domain 1"/>
    <property type="match status" value="1"/>
</dbReference>
<dbReference type="CDD" id="cd06587">
    <property type="entry name" value="VOC"/>
    <property type="match status" value="1"/>
</dbReference>
<proteinExistence type="predicted"/>
<dbReference type="SUPFAM" id="SSF54593">
    <property type="entry name" value="Glyoxalase/Bleomycin resistance protein/Dihydroxybiphenyl dioxygenase"/>
    <property type="match status" value="1"/>
</dbReference>
<name>A0A317KXZ9_9BACI</name>
<evidence type="ECO:0000259" key="1">
    <source>
        <dbReference type="PROSITE" id="PS51819"/>
    </source>
</evidence>
<keyword evidence="3" id="KW-1185">Reference proteome</keyword>
<reference evidence="2 3" key="1">
    <citation type="submission" date="2018-05" db="EMBL/GenBank/DDBJ databases">
        <title>Genomic analysis of Gracilibacillus dipsosauri DD1 reveals novel features of a salt-tolerant amylase.</title>
        <authorList>
            <person name="Deutch C.E."/>
            <person name="Yang S."/>
        </authorList>
    </citation>
    <scope>NUCLEOTIDE SEQUENCE [LARGE SCALE GENOMIC DNA]</scope>
    <source>
        <strain evidence="2 3">DD1</strain>
    </source>
</reference>
<dbReference type="Proteomes" id="UP000245624">
    <property type="component" value="Unassembled WGS sequence"/>
</dbReference>
<accession>A0A317KXZ9</accession>
<feature type="domain" description="VOC" evidence="1">
    <location>
        <begin position="3"/>
        <end position="116"/>
    </location>
</feature>